<dbReference type="EMBL" id="DSZU01000048">
    <property type="protein sequence ID" value="HGV55041.1"/>
    <property type="molecule type" value="Genomic_DNA"/>
</dbReference>
<sequence length="321" mass="37460">MFYSVVFGLFLLLASLQGPERAPEPILGTQSDNRTAELKCLGRLEERARPFAEKLKERIKLDLKEKVPEEYIEAIFCKEDLSFSPETMLRSLTWKEAKLPYHQFLELERLMRAKAFLEEKQELLEEIERHFKVDKEVITAIFLVETDLGRKTGSHSVFNTFFSLAITGDEELFRTYVENHPEIDFNNETVRKRWERRASWAYRELLHFIEISYRNNWDPFAIKGSIFGAFGYPQFVPKSYVLYGYDWDGDGVVDLFSLPDALASIANYLQKEGYRQDGDYAHKKRIIMKYNISEPYAETVLGIAEALKKNLILPPDVQGRN</sequence>
<dbReference type="Gene3D" id="1.10.8.350">
    <property type="entry name" value="Bacterial muramidase"/>
    <property type="match status" value="1"/>
</dbReference>
<feature type="domain" description="Transglycosylase SLT" evidence="1">
    <location>
        <begin position="66"/>
        <end position="282"/>
    </location>
</feature>
<dbReference type="InterPro" id="IPR031304">
    <property type="entry name" value="SLT_2"/>
</dbReference>
<name>A0A832GNM2_9BACT</name>
<dbReference type="PANTHER" id="PTHR30163">
    <property type="entry name" value="MEMBRANE-BOUND LYTIC MUREIN TRANSGLYCOSYLASE B"/>
    <property type="match status" value="1"/>
</dbReference>
<dbReference type="InterPro" id="IPR043426">
    <property type="entry name" value="MltB-like"/>
</dbReference>
<dbReference type="CDD" id="cd13399">
    <property type="entry name" value="Slt35-like"/>
    <property type="match status" value="1"/>
</dbReference>
<evidence type="ECO:0000313" key="2">
    <source>
        <dbReference type="EMBL" id="HGV55041.1"/>
    </source>
</evidence>
<proteinExistence type="predicted"/>
<dbReference type="GO" id="GO:0008933">
    <property type="term" value="F:peptidoglycan lytic transglycosylase activity"/>
    <property type="evidence" value="ECO:0007669"/>
    <property type="project" value="TreeGrafter"/>
</dbReference>
<dbReference type="SUPFAM" id="SSF53955">
    <property type="entry name" value="Lysozyme-like"/>
    <property type="match status" value="1"/>
</dbReference>
<evidence type="ECO:0000259" key="1">
    <source>
        <dbReference type="Pfam" id="PF13406"/>
    </source>
</evidence>
<reference evidence="2" key="1">
    <citation type="journal article" date="2020" name="mSystems">
        <title>Genome- and Community-Level Interaction Insights into Carbon Utilization and Element Cycling Functions of Hydrothermarchaeota in Hydrothermal Sediment.</title>
        <authorList>
            <person name="Zhou Z."/>
            <person name="Liu Y."/>
            <person name="Xu W."/>
            <person name="Pan J."/>
            <person name="Luo Z.H."/>
            <person name="Li M."/>
        </authorList>
    </citation>
    <scope>NUCLEOTIDE SEQUENCE [LARGE SCALE GENOMIC DNA]</scope>
    <source>
        <strain evidence="2">SpSt-605</strain>
    </source>
</reference>
<protein>
    <submittedName>
        <fullName evidence="2">Lytic murein transglycosylase</fullName>
    </submittedName>
</protein>
<gene>
    <name evidence="2" type="ORF">ENT73_02985</name>
</gene>
<comment type="caution">
    <text evidence="2">The sequence shown here is derived from an EMBL/GenBank/DDBJ whole genome shotgun (WGS) entry which is preliminary data.</text>
</comment>
<dbReference type="PANTHER" id="PTHR30163:SF9">
    <property type="entry name" value="MEMBRANE-BOUND LYTIC MUREIN TRANSGLYCOSYLASE B"/>
    <property type="match status" value="1"/>
</dbReference>
<dbReference type="Gene3D" id="1.10.530.10">
    <property type="match status" value="1"/>
</dbReference>
<dbReference type="Pfam" id="PF13406">
    <property type="entry name" value="SLT_2"/>
    <property type="match status" value="1"/>
</dbReference>
<dbReference type="InterPro" id="IPR023346">
    <property type="entry name" value="Lysozyme-like_dom_sf"/>
</dbReference>
<accession>A0A832GNM2</accession>
<organism evidence="2">
    <name type="scientific">Caldimicrobium thiodismutans</name>
    <dbReference type="NCBI Taxonomy" id="1653476"/>
    <lineage>
        <taxon>Bacteria</taxon>
        <taxon>Pseudomonadati</taxon>
        <taxon>Thermodesulfobacteriota</taxon>
        <taxon>Thermodesulfobacteria</taxon>
        <taxon>Thermodesulfobacteriales</taxon>
        <taxon>Thermodesulfobacteriaceae</taxon>
        <taxon>Caldimicrobium</taxon>
    </lineage>
</organism>
<dbReference type="AlphaFoldDB" id="A0A832GNM2"/>
<dbReference type="GO" id="GO:0009253">
    <property type="term" value="P:peptidoglycan catabolic process"/>
    <property type="evidence" value="ECO:0007669"/>
    <property type="project" value="TreeGrafter"/>
</dbReference>